<feature type="domain" description="External alternative NADH-ubiquinone oxidoreductase-like C-terminal" evidence="7">
    <location>
        <begin position="435"/>
        <end position="497"/>
    </location>
</feature>
<protein>
    <recommendedName>
        <fullName evidence="9">FAD/NAD(P)-binding domain-containing protein</fullName>
    </recommendedName>
</protein>
<dbReference type="InterPro" id="IPR045024">
    <property type="entry name" value="NDH-2"/>
</dbReference>
<dbReference type="Pfam" id="PF07992">
    <property type="entry name" value="Pyr_redox_2"/>
    <property type="match status" value="1"/>
</dbReference>
<evidence type="ECO:0000256" key="5">
    <source>
        <dbReference type="ARBA" id="ARBA00023027"/>
    </source>
</evidence>
<dbReference type="PRINTS" id="PR00368">
    <property type="entry name" value="FADPNR"/>
</dbReference>
<feature type="domain" description="FAD/NAD(P)-binding" evidence="6">
    <location>
        <begin position="75"/>
        <end position="401"/>
    </location>
</feature>
<evidence type="ECO:0008006" key="9">
    <source>
        <dbReference type="Google" id="ProtNLM"/>
    </source>
</evidence>
<keyword evidence="3" id="KW-0274">FAD</keyword>
<gene>
    <name evidence="8" type="ORF">CCAE0312_LOCUS6758</name>
</gene>
<evidence type="ECO:0000259" key="6">
    <source>
        <dbReference type="Pfam" id="PF07992"/>
    </source>
</evidence>
<sequence>MEFHTREVKEMYHERAALSVAEQESLGVPSLVPPIEQMRRSMLAVLVERLQKTADNIQTIFFTGKYESGKRKKRKLVILGSGWASYAMIKMVDCSIWDIQVVSPRNYFLFTPLLASSSVGTVEFRSITEPIRQSNERVEYVEAECLYVDPTRKVLTCAPVHKAERNSRTLEVGYDQLVVAVGAQTGTFGVDGVQQHCHFLRGIDDAHRLRRAIVEIFEKANLDIYPEEQKRKLLSFVIVGGGPTGCEFAGELCDLVRNDLTRFFPLLVNLVSIRLLQSRSSILTEFDASLREQALANFQKSGVNVMSNSKVVRVTKDNIFLRDGAEIPFGLCVWAAGNAPTNIAENLVASIPDQAKRRGGRILVDDYLRVIGLKDVFAIGDCSEMASGDLPASAQVAVQQGAYLSRLLNKLARDKESSNIRSGSSARPFRFLSLGFLAYIGNNRALAQIKLHNRQLKLAGRFAFLLWRLVYLSKQVSTRNRVLVLADWLKTLFFGRDISQI</sequence>
<dbReference type="PANTHER" id="PTHR43706">
    <property type="entry name" value="NADH DEHYDROGENASE"/>
    <property type="match status" value="1"/>
</dbReference>
<dbReference type="Pfam" id="PF22366">
    <property type="entry name" value="NDH2_C"/>
    <property type="match status" value="1"/>
</dbReference>
<dbReference type="InterPro" id="IPR036188">
    <property type="entry name" value="FAD/NAD-bd_sf"/>
</dbReference>
<dbReference type="AlphaFoldDB" id="A0A7S1TFN5"/>
<dbReference type="PANTHER" id="PTHR43706:SF38">
    <property type="entry name" value="FAD_NAD(P)-BINDING DOMAIN-CONTAINING PROTEIN"/>
    <property type="match status" value="1"/>
</dbReference>
<evidence type="ECO:0000256" key="3">
    <source>
        <dbReference type="ARBA" id="ARBA00022827"/>
    </source>
</evidence>
<dbReference type="InterPro" id="IPR054585">
    <property type="entry name" value="NDH2-like_C"/>
</dbReference>
<proteinExistence type="inferred from homology"/>
<dbReference type="Gene3D" id="3.50.50.100">
    <property type="match status" value="1"/>
</dbReference>
<keyword evidence="4" id="KW-0560">Oxidoreductase</keyword>
<evidence type="ECO:0000313" key="8">
    <source>
        <dbReference type="EMBL" id="CAD9234668.1"/>
    </source>
</evidence>
<name>A0A7S1TFN5_9RHOD</name>
<keyword evidence="5" id="KW-0520">NAD</keyword>
<comment type="similarity">
    <text evidence="1">Belongs to the NADH dehydrogenase family.</text>
</comment>
<evidence type="ECO:0000256" key="1">
    <source>
        <dbReference type="ARBA" id="ARBA00005272"/>
    </source>
</evidence>
<evidence type="ECO:0000256" key="2">
    <source>
        <dbReference type="ARBA" id="ARBA00022630"/>
    </source>
</evidence>
<dbReference type="GO" id="GO:0005739">
    <property type="term" value="C:mitochondrion"/>
    <property type="evidence" value="ECO:0007669"/>
    <property type="project" value="TreeGrafter"/>
</dbReference>
<keyword evidence="2" id="KW-0285">Flavoprotein</keyword>
<reference evidence="8" key="1">
    <citation type="submission" date="2021-01" db="EMBL/GenBank/DDBJ databases">
        <authorList>
            <person name="Corre E."/>
            <person name="Pelletier E."/>
            <person name="Niang G."/>
            <person name="Scheremetjew M."/>
            <person name="Finn R."/>
            <person name="Kale V."/>
            <person name="Holt S."/>
            <person name="Cochrane G."/>
            <person name="Meng A."/>
            <person name="Brown T."/>
            <person name="Cohen L."/>
        </authorList>
    </citation>
    <scope>NUCLEOTIDE SEQUENCE</scope>
    <source>
        <strain evidence="8">SAG 36.94</strain>
    </source>
</reference>
<evidence type="ECO:0000259" key="7">
    <source>
        <dbReference type="Pfam" id="PF22366"/>
    </source>
</evidence>
<evidence type="ECO:0000256" key="4">
    <source>
        <dbReference type="ARBA" id="ARBA00023002"/>
    </source>
</evidence>
<organism evidence="8">
    <name type="scientific">Compsopogon caeruleus</name>
    <dbReference type="NCBI Taxonomy" id="31354"/>
    <lineage>
        <taxon>Eukaryota</taxon>
        <taxon>Rhodophyta</taxon>
        <taxon>Compsopogonophyceae</taxon>
        <taxon>Compsopogonales</taxon>
        <taxon>Compsopogonaceae</taxon>
        <taxon>Compsopogon</taxon>
    </lineage>
</organism>
<dbReference type="SUPFAM" id="SSF51905">
    <property type="entry name" value="FAD/NAD(P)-binding domain"/>
    <property type="match status" value="2"/>
</dbReference>
<dbReference type="InterPro" id="IPR023753">
    <property type="entry name" value="FAD/NAD-binding_dom"/>
</dbReference>
<accession>A0A7S1TFN5</accession>
<dbReference type="GO" id="GO:0003954">
    <property type="term" value="F:NADH dehydrogenase activity"/>
    <property type="evidence" value="ECO:0007669"/>
    <property type="project" value="InterPro"/>
</dbReference>
<dbReference type="EMBL" id="HBGH01012190">
    <property type="protein sequence ID" value="CAD9234668.1"/>
    <property type="molecule type" value="Transcribed_RNA"/>
</dbReference>